<protein>
    <recommendedName>
        <fullName evidence="6">cinnamoyl-CoA reductase</fullName>
        <ecNumber evidence="6">1.2.1.44</ecNumber>
    </recommendedName>
</protein>
<evidence type="ECO:0000256" key="3">
    <source>
        <dbReference type="ARBA" id="ARBA00023002"/>
    </source>
</evidence>
<dbReference type="FunFam" id="3.40.50.720:FF:000199">
    <property type="entry name" value="Cinnamoyl-CoA reductase 1"/>
    <property type="match status" value="1"/>
</dbReference>
<dbReference type="PANTHER" id="PTHR10366:SF406">
    <property type="entry name" value="CINNAMOYL-COA REDUCTASE 1"/>
    <property type="match status" value="1"/>
</dbReference>
<dbReference type="CDD" id="cd08958">
    <property type="entry name" value="FR_SDR_e"/>
    <property type="match status" value="1"/>
</dbReference>
<keyword evidence="4" id="KW-1015">Disulfide bond</keyword>
<keyword evidence="9" id="KW-1185">Reference proteome</keyword>
<dbReference type="EC" id="1.2.1.44" evidence="6"/>
<dbReference type="Gene3D" id="3.40.50.720">
    <property type="entry name" value="NAD(P)-binding Rossmann-like Domain"/>
    <property type="match status" value="1"/>
</dbReference>
<dbReference type="InterPro" id="IPR001509">
    <property type="entry name" value="Epimerase_deHydtase"/>
</dbReference>
<evidence type="ECO:0000313" key="8">
    <source>
        <dbReference type="EMBL" id="CAD6337417.1"/>
    </source>
</evidence>
<dbReference type="OrthoDB" id="2735536at2759"/>
<dbReference type="Pfam" id="PF01370">
    <property type="entry name" value="Epimerase"/>
    <property type="match status" value="1"/>
</dbReference>
<comment type="pathway">
    <text evidence="1">Aromatic compound metabolism; phenylpropanoid biosynthesis.</text>
</comment>
<dbReference type="InterPro" id="IPR050425">
    <property type="entry name" value="NAD(P)_dehydrat-like"/>
</dbReference>
<dbReference type="AlphaFoldDB" id="A0A811SA28"/>
<dbReference type="InterPro" id="IPR036291">
    <property type="entry name" value="NAD(P)-bd_dom_sf"/>
</dbReference>
<dbReference type="GO" id="GO:0016621">
    <property type="term" value="F:cinnamoyl-CoA reductase activity"/>
    <property type="evidence" value="ECO:0007669"/>
    <property type="project" value="UniProtKB-EC"/>
</dbReference>
<dbReference type="SUPFAM" id="SSF51735">
    <property type="entry name" value="NAD(P)-binding Rossmann-fold domains"/>
    <property type="match status" value="1"/>
</dbReference>
<comment type="caution">
    <text evidence="8">The sequence shown here is derived from an EMBL/GenBank/DDBJ whole genome shotgun (WGS) entry which is preliminary data.</text>
</comment>
<evidence type="ECO:0000256" key="1">
    <source>
        <dbReference type="ARBA" id="ARBA00004928"/>
    </source>
</evidence>
<keyword evidence="2" id="KW-0521">NADP</keyword>
<sequence>MADAAAPGLGQTVCVTGAGGYIGSWIVKLLLYRGYTIRGTLRNPEDAKNAHLRELPGAAERLTLCRADLLDGGALRAAVAGCHGVFHTASPMTDDPEKMLEPAVRGARYVIEAAAEAGTVRRVVLTSSIGAVTMDSNRAPDAVVDESCWSDLEFCKETKNWYCYGKAVAEQAAWEAAARRGVDLVVVIPVLVQGPALQPSVNASLTHVLKYLNGSVKTYANAVQGYVHVRDAADAHVRVFEVPDAAGRYICSDAVLHREDVVRILREFFPEYPVPDRCSDEVNPRKAPYKISNQRLRELGLEFTPAAQALYETVICFQDKGVLPVSAGPSSL</sequence>
<name>A0A811SA28_9POAL</name>
<gene>
    <name evidence="8" type="ORF">NCGR_LOCUS61515</name>
</gene>
<organism evidence="8 9">
    <name type="scientific">Miscanthus lutarioriparius</name>
    <dbReference type="NCBI Taxonomy" id="422564"/>
    <lineage>
        <taxon>Eukaryota</taxon>
        <taxon>Viridiplantae</taxon>
        <taxon>Streptophyta</taxon>
        <taxon>Embryophyta</taxon>
        <taxon>Tracheophyta</taxon>
        <taxon>Spermatophyta</taxon>
        <taxon>Magnoliopsida</taxon>
        <taxon>Liliopsida</taxon>
        <taxon>Poales</taxon>
        <taxon>Poaceae</taxon>
        <taxon>PACMAD clade</taxon>
        <taxon>Panicoideae</taxon>
        <taxon>Andropogonodae</taxon>
        <taxon>Andropogoneae</taxon>
        <taxon>Saccharinae</taxon>
        <taxon>Miscanthus</taxon>
    </lineage>
</organism>
<dbReference type="Proteomes" id="UP000604825">
    <property type="component" value="Unassembled WGS sequence"/>
</dbReference>
<evidence type="ECO:0000256" key="2">
    <source>
        <dbReference type="ARBA" id="ARBA00022857"/>
    </source>
</evidence>
<evidence type="ECO:0000313" key="9">
    <source>
        <dbReference type="Proteomes" id="UP000604825"/>
    </source>
</evidence>
<accession>A0A811SA28</accession>
<proteinExistence type="inferred from homology"/>
<evidence type="ECO:0000259" key="7">
    <source>
        <dbReference type="Pfam" id="PF01370"/>
    </source>
</evidence>
<comment type="similarity">
    <text evidence="5">Belongs to the NAD(P)-dependent epimerase/dehydratase family. Dihydroflavonol-4-reductase subfamily.</text>
</comment>
<evidence type="ECO:0000256" key="5">
    <source>
        <dbReference type="ARBA" id="ARBA00023445"/>
    </source>
</evidence>
<dbReference type="GO" id="GO:0016616">
    <property type="term" value="F:oxidoreductase activity, acting on the CH-OH group of donors, NAD or NADP as acceptor"/>
    <property type="evidence" value="ECO:0007669"/>
    <property type="project" value="TreeGrafter"/>
</dbReference>
<evidence type="ECO:0000256" key="6">
    <source>
        <dbReference type="ARBA" id="ARBA00067006"/>
    </source>
</evidence>
<dbReference type="PANTHER" id="PTHR10366">
    <property type="entry name" value="NAD DEPENDENT EPIMERASE/DEHYDRATASE"/>
    <property type="match status" value="1"/>
</dbReference>
<evidence type="ECO:0000256" key="4">
    <source>
        <dbReference type="ARBA" id="ARBA00023157"/>
    </source>
</evidence>
<dbReference type="EMBL" id="CAJGYO010000018">
    <property type="protein sequence ID" value="CAD6337417.1"/>
    <property type="molecule type" value="Genomic_DNA"/>
</dbReference>
<reference evidence="8" key="1">
    <citation type="submission" date="2020-10" db="EMBL/GenBank/DDBJ databases">
        <authorList>
            <person name="Han B."/>
            <person name="Lu T."/>
            <person name="Zhao Q."/>
            <person name="Huang X."/>
            <person name="Zhao Y."/>
        </authorList>
    </citation>
    <scope>NUCLEOTIDE SEQUENCE</scope>
</reference>
<keyword evidence="3" id="KW-0560">Oxidoreductase</keyword>
<feature type="domain" description="NAD-dependent epimerase/dehydratase" evidence="7">
    <location>
        <begin position="13"/>
        <end position="246"/>
    </location>
</feature>